<keyword evidence="4" id="KW-1185">Reference proteome</keyword>
<reference evidence="3 4" key="3">
    <citation type="journal article" date="2017" name="G3 (Bethesda)">
        <title>Comparative analysis highlights variable genome content of wheat rusts and divergence of the mating loci.</title>
        <authorList>
            <person name="Cuomo C.A."/>
            <person name="Bakkeren G."/>
            <person name="Khalil H.B."/>
            <person name="Panwar V."/>
            <person name="Joly D."/>
            <person name="Linning R."/>
            <person name="Sakthikumar S."/>
            <person name="Song X."/>
            <person name="Adiconis X."/>
            <person name="Fan L."/>
            <person name="Goldberg J.M."/>
            <person name="Levin J.Z."/>
            <person name="Young S."/>
            <person name="Zeng Q."/>
            <person name="Anikster Y."/>
            <person name="Bruce M."/>
            <person name="Wang M."/>
            <person name="Yin C."/>
            <person name="McCallum B."/>
            <person name="Szabo L.J."/>
            <person name="Hulbert S."/>
            <person name="Chen X."/>
            <person name="Fellers J.P."/>
        </authorList>
    </citation>
    <scope>NUCLEOTIDE SEQUENCE</scope>
    <source>
        <strain evidence="3">isolate 1-1 / race 1 (BBBD)</strain>
        <strain evidence="4">Isolate 1-1 / race 1 (BBBD)</strain>
    </source>
</reference>
<protein>
    <submittedName>
        <fullName evidence="2 3">Uncharacterized protein</fullName>
    </submittedName>
</protein>
<name>A0A180G9M9_PUCT1</name>
<organism evidence="2">
    <name type="scientific">Puccinia triticina (isolate 1-1 / race 1 (BBBD))</name>
    <name type="common">Brown leaf rust fungus</name>
    <dbReference type="NCBI Taxonomy" id="630390"/>
    <lineage>
        <taxon>Eukaryota</taxon>
        <taxon>Fungi</taxon>
        <taxon>Dikarya</taxon>
        <taxon>Basidiomycota</taxon>
        <taxon>Pucciniomycotina</taxon>
        <taxon>Pucciniomycetes</taxon>
        <taxon>Pucciniales</taxon>
        <taxon>Pucciniaceae</taxon>
        <taxon>Puccinia</taxon>
    </lineage>
</organism>
<reference evidence="2" key="2">
    <citation type="submission" date="2016-05" db="EMBL/GenBank/DDBJ databases">
        <title>Comparative analysis highlights variable genome content of wheat rusts and divergence of the mating loci.</title>
        <authorList>
            <person name="Cuomo C.A."/>
            <person name="Bakkeren G."/>
            <person name="Szabo L."/>
            <person name="Khalil H."/>
            <person name="Joly D."/>
            <person name="Goldberg J."/>
            <person name="Young S."/>
            <person name="Zeng Q."/>
            <person name="Fellers J."/>
        </authorList>
    </citation>
    <scope>NUCLEOTIDE SEQUENCE [LARGE SCALE GENOMIC DNA]</scope>
    <source>
        <strain evidence="2">1-1 BBBD Race 1</strain>
    </source>
</reference>
<evidence type="ECO:0000313" key="3">
    <source>
        <dbReference type="EnsemblFungi" id="PTTG_28734-t43_1-p1"/>
    </source>
</evidence>
<accession>A0A180G9M9</accession>
<proteinExistence type="predicted"/>
<evidence type="ECO:0000256" key="1">
    <source>
        <dbReference type="SAM" id="MobiDB-lite"/>
    </source>
</evidence>
<sequence>MCNGTSEYIDSLTVLQYYGGIYLDLDYAQPRRGPGQPVRVGLTAGNREAMTIIARSPVLASWITIAGRNILQAFVKRSPRLIPTTPLSSAPVHSFILAGVKKLYGWFIKAPIGTISPLLSLEDSKYSLGNATNTRHSPSHFPFRYSEHPYRSKLTVISRAHHSAPPRASRTDTAESLSLNYQEPKLNRRRSH</sequence>
<reference evidence="3" key="4">
    <citation type="submission" date="2025-05" db="UniProtKB">
        <authorList>
            <consortium name="EnsemblFungi"/>
        </authorList>
    </citation>
    <scope>IDENTIFICATION</scope>
    <source>
        <strain evidence="3">isolate 1-1 / race 1 (BBBD)</strain>
    </source>
</reference>
<dbReference type="EMBL" id="ADAS02000132">
    <property type="protein sequence ID" value="OAV89320.1"/>
    <property type="molecule type" value="Genomic_DNA"/>
</dbReference>
<dbReference type="AlphaFoldDB" id="A0A180G9M9"/>
<dbReference type="Proteomes" id="UP000005240">
    <property type="component" value="Unassembled WGS sequence"/>
</dbReference>
<reference evidence="2" key="1">
    <citation type="submission" date="2009-11" db="EMBL/GenBank/DDBJ databases">
        <authorList>
            <consortium name="The Broad Institute Genome Sequencing Platform"/>
            <person name="Ward D."/>
            <person name="Feldgarden M."/>
            <person name="Earl A."/>
            <person name="Young S.K."/>
            <person name="Zeng Q."/>
            <person name="Koehrsen M."/>
            <person name="Alvarado L."/>
            <person name="Berlin A."/>
            <person name="Bochicchio J."/>
            <person name="Borenstein D."/>
            <person name="Chapman S.B."/>
            <person name="Chen Z."/>
            <person name="Engels R."/>
            <person name="Freedman E."/>
            <person name="Gellesch M."/>
            <person name="Goldberg J."/>
            <person name="Griggs A."/>
            <person name="Gujja S."/>
            <person name="Heilman E."/>
            <person name="Heiman D."/>
            <person name="Hepburn T."/>
            <person name="Howarth C."/>
            <person name="Jen D."/>
            <person name="Larson L."/>
            <person name="Lewis B."/>
            <person name="Mehta T."/>
            <person name="Park D."/>
            <person name="Pearson M."/>
            <person name="Roberts A."/>
            <person name="Saif S."/>
            <person name="Shea T."/>
            <person name="Shenoy N."/>
            <person name="Sisk P."/>
            <person name="Stolte C."/>
            <person name="Sykes S."/>
            <person name="Thomson T."/>
            <person name="Walk T."/>
            <person name="White J."/>
            <person name="Yandava C."/>
            <person name="Izard J."/>
            <person name="Baranova O.V."/>
            <person name="Blanton J.M."/>
            <person name="Tanner A.C."/>
            <person name="Dewhirst F.E."/>
            <person name="Haas B."/>
            <person name="Nusbaum C."/>
            <person name="Birren B."/>
        </authorList>
    </citation>
    <scope>NUCLEOTIDE SEQUENCE [LARGE SCALE GENOMIC DNA]</scope>
    <source>
        <strain evidence="2">1-1 BBBD Race 1</strain>
    </source>
</reference>
<evidence type="ECO:0000313" key="4">
    <source>
        <dbReference type="Proteomes" id="UP000005240"/>
    </source>
</evidence>
<evidence type="ECO:0000313" key="2">
    <source>
        <dbReference type="EMBL" id="OAV89320.1"/>
    </source>
</evidence>
<dbReference type="VEuPathDB" id="FungiDB:PTTG_28734"/>
<feature type="region of interest" description="Disordered" evidence="1">
    <location>
        <begin position="159"/>
        <end position="192"/>
    </location>
</feature>
<dbReference type="EnsemblFungi" id="PTTG_28734-t43_1">
    <property type="protein sequence ID" value="PTTG_28734-t43_1-p1"/>
    <property type="gene ID" value="PTTG_28734"/>
</dbReference>
<gene>
    <name evidence="2" type="ORF">PTTG_28734</name>
</gene>